<keyword evidence="1 6" id="KW-0963">Cytoplasm</keyword>
<dbReference type="KEGG" id="tsa:AciPR4_4153"/>
<evidence type="ECO:0000313" key="7">
    <source>
        <dbReference type="EMBL" id="ADV84899.1"/>
    </source>
</evidence>
<proteinExistence type="inferred from homology"/>
<evidence type="ECO:0000256" key="3">
    <source>
        <dbReference type="ARBA" id="ARBA00022603"/>
    </source>
</evidence>
<dbReference type="HAMAP" id="MF_00074">
    <property type="entry name" value="16SrRNA_methyltr_G"/>
    <property type="match status" value="1"/>
</dbReference>
<evidence type="ECO:0000256" key="4">
    <source>
        <dbReference type="ARBA" id="ARBA00022679"/>
    </source>
</evidence>
<dbReference type="PANTHER" id="PTHR31760:SF0">
    <property type="entry name" value="S-ADENOSYL-L-METHIONINE-DEPENDENT METHYLTRANSFERASES SUPERFAMILY PROTEIN"/>
    <property type="match status" value="1"/>
</dbReference>
<dbReference type="SUPFAM" id="SSF53335">
    <property type="entry name" value="S-adenosyl-L-methionine-dependent methyltransferases"/>
    <property type="match status" value="1"/>
</dbReference>
<dbReference type="RefSeq" id="WP_013570629.1">
    <property type="nucleotide sequence ID" value="NC_014963.1"/>
</dbReference>
<comment type="subcellular location">
    <subcellularLocation>
        <location evidence="6">Cytoplasm</location>
    </subcellularLocation>
</comment>
<dbReference type="Pfam" id="PF02527">
    <property type="entry name" value="GidB"/>
    <property type="match status" value="1"/>
</dbReference>
<feature type="binding site" evidence="6">
    <location>
        <position position="78"/>
    </location>
    <ligand>
        <name>S-adenosyl-L-methionine</name>
        <dbReference type="ChEBI" id="CHEBI:59789"/>
    </ligand>
</feature>
<dbReference type="PANTHER" id="PTHR31760">
    <property type="entry name" value="S-ADENOSYL-L-METHIONINE-DEPENDENT METHYLTRANSFERASES SUPERFAMILY PROTEIN"/>
    <property type="match status" value="1"/>
</dbReference>
<comment type="caution">
    <text evidence="6">Lacks conserved residue(s) required for the propagation of feature annotation.</text>
</comment>
<comment type="similarity">
    <text evidence="6">Belongs to the methyltransferase superfamily. RNA methyltransferase RsmG family.</text>
</comment>
<dbReference type="Gene3D" id="3.40.50.150">
    <property type="entry name" value="Vaccinia Virus protein VP39"/>
    <property type="match status" value="1"/>
</dbReference>
<dbReference type="InterPro" id="IPR003682">
    <property type="entry name" value="rRNA_ssu_MeTfrase_G"/>
</dbReference>
<evidence type="ECO:0000313" key="8">
    <source>
        <dbReference type="Proteomes" id="UP000006844"/>
    </source>
</evidence>
<keyword evidence="5 6" id="KW-0949">S-adenosyl-L-methionine</keyword>
<dbReference type="InterPro" id="IPR029063">
    <property type="entry name" value="SAM-dependent_MTases_sf"/>
</dbReference>
<dbReference type="AlphaFoldDB" id="E8V5E0"/>
<gene>
    <name evidence="6" type="primary">rsmG</name>
    <name evidence="7" type="ordered locus">AciPR4_4153</name>
</gene>
<dbReference type="NCBIfam" id="TIGR00138">
    <property type="entry name" value="rsmG_gidB"/>
    <property type="match status" value="1"/>
</dbReference>
<dbReference type="STRING" id="401053.AciPR4_4153"/>
<dbReference type="HOGENOM" id="CLU_065341_2_4_0"/>
<feature type="binding site" evidence="6">
    <location>
        <position position="138"/>
    </location>
    <ligand>
        <name>S-adenosyl-L-methionine</name>
        <dbReference type="ChEBI" id="CHEBI:59789"/>
    </ligand>
</feature>
<dbReference type="GO" id="GO:0005829">
    <property type="term" value="C:cytosol"/>
    <property type="evidence" value="ECO:0007669"/>
    <property type="project" value="TreeGrafter"/>
</dbReference>
<organism evidence="7 8">
    <name type="scientific">Terriglobus saanensis (strain ATCC BAA-1853 / DSM 23119 / SP1PR4)</name>
    <dbReference type="NCBI Taxonomy" id="401053"/>
    <lineage>
        <taxon>Bacteria</taxon>
        <taxon>Pseudomonadati</taxon>
        <taxon>Acidobacteriota</taxon>
        <taxon>Terriglobia</taxon>
        <taxon>Terriglobales</taxon>
        <taxon>Acidobacteriaceae</taxon>
        <taxon>Terriglobus</taxon>
    </lineage>
</organism>
<name>E8V5E0_TERSS</name>
<evidence type="ECO:0000256" key="5">
    <source>
        <dbReference type="ARBA" id="ARBA00022691"/>
    </source>
</evidence>
<reference evidence="7 8" key="1">
    <citation type="journal article" date="2012" name="Stand. Genomic Sci.">
        <title>Complete genome sequence of Terriglobus saanensis type strain SP1PR4(T), an Acidobacteria from tundra soil.</title>
        <authorList>
            <person name="Rawat S.R."/>
            <person name="Mannisto M.K."/>
            <person name="Starovoytov V."/>
            <person name="Goodwin L."/>
            <person name="Nolan M."/>
            <person name="Hauser L."/>
            <person name="Land M."/>
            <person name="Davenport K.W."/>
            <person name="Woyke T."/>
            <person name="Haggblom M.M."/>
        </authorList>
    </citation>
    <scope>NUCLEOTIDE SEQUENCE</scope>
    <source>
        <strain evidence="8">ATCC BAA-1853 / DSM 23119 / SP1PR4</strain>
    </source>
</reference>
<dbReference type="EMBL" id="CP002467">
    <property type="protein sequence ID" value="ADV84899.1"/>
    <property type="molecule type" value="Genomic_DNA"/>
</dbReference>
<sequence>MKVSSLLQPYLNAPLPDGVEEKLAQYLELILKWNARTNLTAVRDAEGIVRRHFGESLFLGGLLPEFSTLLDFGSGAGFPGIPVQLIRPLSKVTLAESQGKKASFLREAVRSLAIPSDVWAARVETMPESKTFDVVAMRAVDGMAAAIAVAVSKVRPGGQLALMLGREKMDLPEDFNWADPVAVPGDGGLILLGSRN</sequence>
<protein>
    <recommendedName>
        <fullName evidence="6">Ribosomal RNA small subunit methyltransferase G</fullName>
        <ecNumber evidence="6">2.1.1.-</ecNumber>
    </recommendedName>
    <alternativeName>
        <fullName evidence="6">16S rRNA 7-methylguanosine methyltransferase</fullName>
        <shortName evidence="6">16S rRNA m7G methyltransferase</shortName>
    </alternativeName>
</protein>
<comment type="function">
    <text evidence="6">Specifically methylates the N7 position of a guanine in 16S rRNA.</text>
</comment>
<feature type="binding site" evidence="6">
    <location>
        <position position="73"/>
    </location>
    <ligand>
        <name>S-adenosyl-L-methionine</name>
        <dbReference type="ChEBI" id="CHEBI:59789"/>
    </ligand>
</feature>
<dbReference type="PIRSF" id="PIRSF003078">
    <property type="entry name" value="GidB"/>
    <property type="match status" value="1"/>
</dbReference>
<keyword evidence="8" id="KW-1185">Reference proteome</keyword>
<evidence type="ECO:0000256" key="6">
    <source>
        <dbReference type="HAMAP-Rule" id="MF_00074"/>
    </source>
</evidence>
<feature type="binding site" evidence="6">
    <location>
        <begin position="123"/>
        <end position="124"/>
    </location>
    <ligand>
        <name>S-adenosyl-L-methionine</name>
        <dbReference type="ChEBI" id="CHEBI:59789"/>
    </ligand>
</feature>
<dbReference type="GO" id="GO:0070043">
    <property type="term" value="F:rRNA (guanine-N7-)-methyltransferase activity"/>
    <property type="evidence" value="ECO:0007669"/>
    <property type="project" value="UniProtKB-UniRule"/>
</dbReference>
<evidence type="ECO:0000256" key="2">
    <source>
        <dbReference type="ARBA" id="ARBA00022552"/>
    </source>
</evidence>
<dbReference type="Proteomes" id="UP000006844">
    <property type="component" value="Chromosome"/>
</dbReference>
<keyword evidence="4 6" id="KW-0808">Transferase</keyword>
<dbReference type="EC" id="2.1.1.-" evidence="6"/>
<keyword evidence="2 6" id="KW-0698">rRNA processing</keyword>
<accession>E8V5E0</accession>
<evidence type="ECO:0000256" key="1">
    <source>
        <dbReference type="ARBA" id="ARBA00022490"/>
    </source>
</evidence>
<dbReference type="eggNOG" id="COG0357">
    <property type="taxonomic scope" value="Bacteria"/>
</dbReference>
<keyword evidence="3 6" id="KW-0489">Methyltransferase</keyword>